<organism evidence="2">
    <name type="scientific">Neobacillus citreus</name>
    <dbReference type="NCBI Taxonomy" id="2833578"/>
    <lineage>
        <taxon>Bacteria</taxon>
        <taxon>Bacillati</taxon>
        <taxon>Bacillota</taxon>
        <taxon>Bacilli</taxon>
        <taxon>Bacillales</taxon>
        <taxon>Bacillaceae</taxon>
        <taxon>Neobacillus</taxon>
    </lineage>
</organism>
<proteinExistence type="predicted"/>
<evidence type="ECO:0000313" key="4">
    <source>
        <dbReference type="Proteomes" id="UP000677265"/>
    </source>
</evidence>
<feature type="transmembrane region" description="Helical" evidence="1">
    <location>
        <begin position="182"/>
        <end position="200"/>
    </location>
</feature>
<dbReference type="EMBL" id="JAGYPE020000073">
    <property type="protein sequence ID" value="MCH6268952.1"/>
    <property type="molecule type" value="Genomic_DNA"/>
</dbReference>
<feature type="transmembrane region" description="Helical" evidence="1">
    <location>
        <begin position="6"/>
        <end position="35"/>
    </location>
</feature>
<evidence type="ECO:0000313" key="2">
    <source>
        <dbReference type="EMBL" id="MBS4180163.1"/>
    </source>
</evidence>
<feature type="transmembrane region" description="Helical" evidence="1">
    <location>
        <begin position="243"/>
        <end position="269"/>
    </location>
</feature>
<feature type="transmembrane region" description="Helical" evidence="1">
    <location>
        <begin position="112"/>
        <end position="134"/>
    </location>
</feature>
<evidence type="ECO:0000256" key="1">
    <source>
        <dbReference type="SAM" id="Phobius"/>
    </source>
</evidence>
<keyword evidence="1" id="KW-1133">Transmembrane helix</keyword>
<keyword evidence="1" id="KW-0472">Membrane</keyword>
<gene>
    <name evidence="2" type="ORF">KHB02_02040</name>
    <name evidence="3" type="ORF">KHB02_025820</name>
</gene>
<dbReference type="Proteomes" id="UP000677265">
    <property type="component" value="Unassembled WGS sequence"/>
</dbReference>
<name>A0A942SUP9_9BACI</name>
<dbReference type="EMBL" id="JAGYPE010000001">
    <property type="protein sequence ID" value="MBS4180163.1"/>
    <property type="molecule type" value="Genomic_DNA"/>
</dbReference>
<keyword evidence="1" id="KW-0812">Transmembrane</keyword>
<accession>A0A942SUP9</accession>
<protein>
    <submittedName>
        <fullName evidence="2">Uncharacterized protein</fullName>
    </submittedName>
</protein>
<comment type="caution">
    <text evidence="2">The sequence shown here is derived from an EMBL/GenBank/DDBJ whole genome shotgun (WGS) entry which is preliminary data.</text>
</comment>
<dbReference type="AlphaFoldDB" id="A0A942SUP9"/>
<sequence>MSILTSFFNILLISLLEIAYLFGVIILVGLILGVLERYSNSFLYRAFGAKGVLATAWIGVPIHEIGHLLQCFLWGHKVTQVKLLQLNSPDGTLGFVRHQYNPNSMYQQAGNFFIGLGPIFSGIGSLLLGMYLLVPQSFATLDSFIAQHITFEKVDLPLLLTVWEVVVVFSKNLFTLENLLNPLFWVYFVLAICISSHIALSWADIKGSARGLGMIFFLLVLWNLTAGIFGFDTYRAVTKLAEYNAYVLAFSSIALTFSLLTWVISYLLYQVKIRLANR</sequence>
<feature type="transmembrane region" description="Helical" evidence="1">
    <location>
        <begin position="212"/>
        <end position="231"/>
    </location>
</feature>
<keyword evidence="4" id="KW-1185">Reference proteome</keyword>
<dbReference type="RefSeq" id="WP_213140179.1">
    <property type="nucleotide sequence ID" value="NZ_JAGYPE020000073.1"/>
</dbReference>
<reference evidence="2" key="1">
    <citation type="submission" date="2021-05" db="EMBL/GenBank/DDBJ databases">
        <title>Novel Bacillus species.</title>
        <authorList>
            <person name="Liu G."/>
        </authorList>
    </citation>
    <scope>NUCLEOTIDE SEQUENCE</scope>
    <source>
        <strain evidence="2 4">FJAT-50051</strain>
    </source>
</reference>
<evidence type="ECO:0000313" key="3">
    <source>
        <dbReference type="EMBL" id="MCH6268952.1"/>
    </source>
</evidence>